<sequence>MRVLFAVLSFLGFFSAQHAVAEDGPVVVELYTSQGCSSCPPADALLHDLAAREDVIALALHVDYWDYIGWKDIFGRPENTQRQHGYARAANERIVYTPQMVINGQDHLVGSRTGEVMGAVERHLALGQVFDVSVVRQGNTVTIGADPGPRGQYEVQIVRYLPKATVDIRRGENAGRTISYANIVTAWDAVAQWDGRQALRLRATISGDEPVVVLLQSVGHGPIVGAAQLR</sequence>
<dbReference type="PANTHER" id="PTHR36057:SF1">
    <property type="entry name" value="LIPOPROTEIN LIPID ATTACHMENT SITE-LIKE PROTEIN, PUTATIVE (DUF1223)-RELATED"/>
    <property type="match status" value="1"/>
</dbReference>
<feature type="signal peptide" evidence="1">
    <location>
        <begin position="1"/>
        <end position="21"/>
    </location>
</feature>
<dbReference type="InterPro" id="IPR036249">
    <property type="entry name" value="Thioredoxin-like_sf"/>
</dbReference>
<evidence type="ECO:0000313" key="3">
    <source>
        <dbReference type="Proteomes" id="UP000198926"/>
    </source>
</evidence>
<proteinExistence type="predicted"/>
<keyword evidence="1" id="KW-0732">Signal</keyword>
<gene>
    <name evidence="2" type="ORF">SAMN05444714_0938</name>
</gene>
<feature type="chain" id="PRO_5011745507" description="Secreted protein" evidence="1">
    <location>
        <begin position="22"/>
        <end position="230"/>
    </location>
</feature>
<dbReference type="STRING" id="1123755.SAMN05444714_0938"/>
<organism evidence="2 3">
    <name type="scientific">Yoonia litorea</name>
    <dbReference type="NCBI Taxonomy" id="1123755"/>
    <lineage>
        <taxon>Bacteria</taxon>
        <taxon>Pseudomonadati</taxon>
        <taxon>Pseudomonadota</taxon>
        <taxon>Alphaproteobacteria</taxon>
        <taxon>Rhodobacterales</taxon>
        <taxon>Paracoccaceae</taxon>
        <taxon>Yoonia</taxon>
    </lineage>
</organism>
<dbReference type="EMBL" id="FOZM01000001">
    <property type="protein sequence ID" value="SFS07497.1"/>
    <property type="molecule type" value="Genomic_DNA"/>
</dbReference>
<reference evidence="2 3" key="1">
    <citation type="submission" date="2016-10" db="EMBL/GenBank/DDBJ databases">
        <authorList>
            <person name="de Groot N.N."/>
        </authorList>
    </citation>
    <scope>NUCLEOTIDE SEQUENCE [LARGE SCALE GENOMIC DNA]</scope>
    <source>
        <strain evidence="2 3">DSM 29433</strain>
    </source>
</reference>
<evidence type="ECO:0000256" key="1">
    <source>
        <dbReference type="SAM" id="SignalP"/>
    </source>
</evidence>
<dbReference type="Proteomes" id="UP000198926">
    <property type="component" value="Unassembled WGS sequence"/>
</dbReference>
<keyword evidence="3" id="KW-1185">Reference proteome</keyword>
<accession>A0A1I6LVL3</accession>
<name>A0A1I6LVL3_9RHOB</name>
<protein>
    <recommendedName>
        <fullName evidence="4">Secreted protein</fullName>
    </recommendedName>
</protein>
<evidence type="ECO:0000313" key="2">
    <source>
        <dbReference type="EMBL" id="SFS07497.1"/>
    </source>
</evidence>
<dbReference type="OrthoDB" id="9808254at2"/>
<dbReference type="SUPFAM" id="SSF52833">
    <property type="entry name" value="Thioredoxin-like"/>
    <property type="match status" value="1"/>
</dbReference>
<dbReference type="PANTHER" id="PTHR36057">
    <property type="match status" value="1"/>
</dbReference>
<dbReference type="Pfam" id="PF06764">
    <property type="entry name" value="DUF1223"/>
    <property type="match status" value="1"/>
</dbReference>
<dbReference type="AlphaFoldDB" id="A0A1I6LVL3"/>
<dbReference type="InterPro" id="IPR010634">
    <property type="entry name" value="DUF1223"/>
</dbReference>
<evidence type="ECO:0008006" key="4">
    <source>
        <dbReference type="Google" id="ProtNLM"/>
    </source>
</evidence>